<reference evidence="2" key="2">
    <citation type="submission" date="2020-09" db="EMBL/GenBank/DDBJ databases">
        <authorList>
            <person name="Sun Q."/>
            <person name="Zhou Y."/>
        </authorList>
    </citation>
    <scope>NUCLEOTIDE SEQUENCE</scope>
    <source>
        <strain evidence="2">CGMCC 1.16134</strain>
    </source>
</reference>
<evidence type="ECO:0000313" key="2">
    <source>
        <dbReference type="EMBL" id="GGF61265.1"/>
    </source>
</evidence>
<proteinExistence type="predicted"/>
<feature type="region of interest" description="Disordered" evidence="1">
    <location>
        <begin position="1"/>
        <end position="26"/>
    </location>
</feature>
<evidence type="ECO:0000256" key="1">
    <source>
        <dbReference type="SAM" id="MobiDB-lite"/>
    </source>
</evidence>
<dbReference type="RefSeq" id="WP_189021839.1">
    <property type="nucleotide sequence ID" value="NZ_BMKR01000001.1"/>
</dbReference>
<keyword evidence="3" id="KW-1185">Reference proteome</keyword>
<protein>
    <submittedName>
        <fullName evidence="2">Uncharacterized protein</fullName>
    </submittedName>
</protein>
<organism evidence="2 3">
    <name type="scientific">Paenibacillus albidus</name>
    <dbReference type="NCBI Taxonomy" id="2041023"/>
    <lineage>
        <taxon>Bacteria</taxon>
        <taxon>Bacillati</taxon>
        <taxon>Bacillota</taxon>
        <taxon>Bacilli</taxon>
        <taxon>Bacillales</taxon>
        <taxon>Paenibacillaceae</taxon>
        <taxon>Paenibacillus</taxon>
    </lineage>
</organism>
<accession>A0A917FB68</accession>
<dbReference type="EMBL" id="BMKR01000001">
    <property type="protein sequence ID" value="GGF61265.1"/>
    <property type="molecule type" value="Genomic_DNA"/>
</dbReference>
<comment type="caution">
    <text evidence="2">The sequence shown here is derived from an EMBL/GenBank/DDBJ whole genome shotgun (WGS) entry which is preliminary data.</text>
</comment>
<sequence>MSKLSTESRLAGASRPVEQQLQGEGLVSQLPHKGVSVREVNEKRIRYVRYPDGDWNDAGLQWCTFHDG</sequence>
<gene>
    <name evidence="2" type="ORF">GCM10010912_03090</name>
</gene>
<reference evidence="2" key="1">
    <citation type="journal article" date="2014" name="Int. J. Syst. Evol. Microbiol.">
        <title>Complete genome sequence of Corynebacterium casei LMG S-19264T (=DSM 44701T), isolated from a smear-ripened cheese.</title>
        <authorList>
            <consortium name="US DOE Joint Genome Institute (JGI-PGF)"/>
            <person name="Walter F."/>
            <person name="Albersmeier A."/>
            <person name="Kalinowski J."/>
            <person name="Ruckert C."/>
        </authorList>
    </citation>
    <scope>NUCLEOTIDE SEQUENCE</scope>
    <source>
        <strain evidence="2">CGMCC 1.16134</strain>
    </source>
</reference>
<dbReference type="AlphaFoldDB" id="A0A917FB68"/>
<dbReference type="Proteomes" id="UP000637643">
    <property type="component" value="Unassembled WGS sequence"/>
</dbReference>
<name>A0A917FB68_9BACL</name>
<evidence type="ECO:0000313" key="3">
    <source>
        <dbReference type="Proteomes" id="UP000637643"/>
    </source>
</evidence>